<sequence>MAKDAINAGYRHLDSAECYGTEAELGQAIKESNVPREELFVVTKVVETITEGTIDDLPTALENSLKRLQLDYVDLYLLHSPYITEDKYVEEDVAKAWKLLEALQRSGKTKAIGVSNFRRNHIENLLKTAEIKPLVNQIQFNAYIRGAPEYAAWLQSQGVACESYMGLAPITWLKGMHLEDTLKQLASKHGVSESTVLIRWQLDQGVVVLNTTKKMDRMKEYFAALKLKLSDEDKEQITRIGQTKHVRIPVPALFDGGEHGPY</sequence>
<comment type="caution">
    <text evidence="5">The sequence shown here is derived from an EMBL/GenBank/DDBJ whole genome shotgun (WGS) entry which is preliminary data.</text>
</comment>
<gene>
    <name evidence="5" type="ORF">Daus18300_003877</name>
</gene>
<name>A0ABR3XD16_9PEZI</name>
<keyword evidence="2" id="KW-0521">NADP</keyword>
<dbReference type="SUPFAM" id="SSF51430">
    <property type="entry name" value="NAD(P)-linked oxidoreductase"/>
    <property type="match status" value="1"/>
</dbReference>
<evidence type="ECO:0000313" key="6">
    <source>
        <dbReference type="Proteomes" id="UP001583177"/>
    </source>
</evidence>
<dbReference type="Proteomes" id="UP001583177">
    <property type="component" value="Unassembled WGS sequence"/>
</dbReference>
<dbReference type="PRINTS" id="PR00069">
    <property type="entry name" value="ALDKETRDTASE"/>
</dbReference>
<evidence type="ECO:0000313" key="5">
    <source>
        <dbReference type="EMBL" id="KAL1873514.1"/>
    </source>
</evidence>
<dbReference type="InterPro" id="IPR020471">
    <property type="entry name" value="AKR"/>
</dbReference>
<dbReference type="Pfam" id="PF00248">
    <property type="entry name" value="Aldo_ket_red"/>
    <property type="match status" value="1"/>
</dbReference>
<comment type="similarity">
    <text evidence="1">Belongs to the aldo/keto reductase family.</text>
</comment>
<keyword evidence="6" id="KW-1185">Reference proteome</keyword>
<keyword evidence="3" id="KW-0560">Oxidoreductase</keyword>
<dbReference type="InterPro" id="IPR036812">
    <property type="entry name" value="NAD(P)_OxRdtase_dom_sf"/>
</dbReference>
<dbReference type="EMBL" id="JAWRVE010000025">
    <property type="protein sequence ID" value="KAL1873514.1"/>
    <property type="molecule type" value="Genomic_DNA"/>
</dbReference>
<evidence type="ECO:0000256" key="1">
    <source>
        <dbReference type="ARBA" id="ARBA00007905"/>
    </source>
</evidence>
<proteinExistence type="inferred from homology"/>
<evidence type="ECO:0000256" key="3">
    <source>
        <dbReference type="ARBA" id="ARBA00023002"/>
    </source>
</evidence>
<dbReference type="InterPro" id="IPR018170">
    <property type="entry name" value="Aldo/ket_reductase_CS"/>
</dbReference>
<evidence type="ECO:0000259" key="4">
    <source>
        <dbReference type="Pfam" id="PF00248"/>
    </source>
</evidence>
<dbReference type="InterPro" id="IPR023210">
    <property type="entry name" value="NADP_OxRdtase_dom"/>
</dbReference>
<dbReference type="PIRSF" id="PIRSF000097">
    <property type="entry name" value="AKR"/>
    <property type="match status" value="1"/>
</dbReference>
<dbReference type="PANTHER" id="PTHR43827">
    <property type="entry name" value="2,5-DIKETO-D-GLUCONIC ACID REDUCTASE"/>
    <property type="match status" value="1"/>
</dbReference>
<organism evidence="5 6">
    <name type="scientific">Diaporthe australafricana</name>
    <dbReference type="NCBI Taxonomy" id="127596"/>
    <lineage>
        <taxon>Eukaryota</taxon>
        <taxon>Fungi</taxon>
        <taxon>Dikarya</taxon>
        <taxon>Ascomycota</taxon>
        <taxon>Pezizomycotina</taxon>
        <taxon>Sordariomycetes</taxon>
        <taxon>Sordariomycetidae</taxon>
        <taxon>Diaporthales</taxon>
        <taxon>Diaporthaceae</taxon>
        <taxon>Diaporthe</taxon>
    </lineage>
</organism>
<evidence type="ECO:0000256" key="2">
    <source>
        <dbReference type="ARBA" id="ARBA00022857"/>
    </source>
</evidence>
<reference evidence="5 6" key="1">
    <citation type="journal article" date="2024" name="IMA Fungus">
        <title>IMA Genome - F19 : A genome assembly and annotation guide to empower mycologists, including annotated draft genome sequences of Ceratocystis pirilliformis, Diaporthe australafricana, Fusarium ophioides, Paecilomyces lecythidis, and Sporothrix stenoceras.</title>
        <authorList>
            <person name="Aylward J."/>
            <person name="Wilson A.M."/>
            <person name="Visagie C.M."/>
            <person name="Spraker J."/>
            <person name="Barnes I."/>
            <person name="Buitendag C."/>
            <person name="Ceriani C."/>
            <person name="Del Mar Angel L."/>
            <person name="du Plessis D."/>
            <person name="Fuchs T."/>
            <person name="Gasser K."/>
            <person name="Kramer D."/>
            <person name="Li W."/>
            <person name="Munsamy K."/>
            <person name="Piso A."/>
            <person name="Price J.L."/>
            <person name="Sonnekus B."/>
            <person name="Thomas C."/>
            <person name="van der Nest A."/>
            <person name="van Dijk A."/>
            <person name="van Heerden A."/>
            <person name="van Vuuren N."/>
            <person name="Yilmaz N."/>
            <person name="Duong T.A."/>
            <person name="van der Merwe N.A."/>
            <person name="Wingfield M.J."/>
            <person name="Wingfield B.D."/>
        </authorList>
    </citation>
    <scope>NUCLEOTIDE SEQUENCE [LARGE SCALE GENOMIC DNA]</scope>
    <source>
        <strain evidence="5 6">CMW 18300</strain>
    </source>
</reference>
<dbReference type="Gene3D" id="3.20.20.100">
    <property type="entry name" value="NADP-dependent oxidoreductase domain"/>
    <property type="match status" value="1"/>
</dbReference>
<dbReference type="PROSITE" id="PS00798">
    <property type="entry name" value="ALDOKETO_REDUCTASE_1"/>
    <property type="match status" value="1"/>
</dbReference>
<accession>A0ABR3XD16</accession>
<feature type="domain" description="NADP-dependent oxidoreductase" evidence="4">
    <location>
        <begin position="2"/>
        <end position="240"/>
    </location>
</feature>
<dbReference type="PROSITE" id="PS00062">
    <property type="entry name" value="ALDOKETO_REDUCTASE_2"/>
    <property type="match status" value="1"/>
</dbReference>
<protein>
    <recommendedName>
        <fullName evidence="4">NADP-dependent oxidoreductase domain-containing protein</fullName>
    </recommendedName>
</protein>
<dbReference type="PANTHER" id="PTHR43827:SF3">
    <property type="entry name" value="NADP-DEPENDENT OXIDOREDUCTASE DOMAIN-CONTAINING PROTEIN"/>
    <property type="match status" value="1"/>
</dbReference>